<dbReference type="Proteomes" id="UP001197378">
    <property type="component" value="Unassembled WGS sequence"/>
</dbReference>
<dbReference type="InterPro" id="IPR052755">
    <property type="entry name" value="Lysozyme_Inhibitor_LprI"/>
</dbReference>
<comment type="caution">
    <text evidence="3">The sequence shown here is derived from an EMBL/GenBank/DDBJ whole genome shotgun (WGS) entry which is preliminary data.</text>
</comment>
<protein>
    <submittedName>
        <fullName evidence="3">DUF1311 domain-containing protein</fullName>
    </submittedName>
</protein>
<feature type="chain" id="PRO_5041916762" evidence="1">
    <location>
        <begin position="21"/>
        <end position="347"/>
    </location>
</feature>
<sequence length="347" mass="38745">MKRMGLVFWLLALFPPVLQAAPAPVTAETLAGKSSSPGVGPDTYTLVLKQGGKTVVSRKDDTEGGHVPEVQTFPAKYCGVPVQVVVLWAEHNNAEWGGDLYDFLIFNPQNWGLVDEFQQSDTINKESGKWNFHADADHTIAILRAGHYYGPRCRIFDLYTKPLPAKGPSFDCKTASNRAEEMVCKHPELAALDRAYGARLRDRLLKVPAAERQDAANGYYWDMGIRDNSAMSVKDLAAAYRDALGTDSAQYFAEKQPAQSAHAACEKAHTPSEKTVCANPQLKTLDEQLAQAYHQAFIRTQPNSPERRELIQAQRNWLKTRDTCKADVPCLEQAYRNRIQRLSDHAR</sequence>
<evidence type="ECO:0000313" key="4">
    <source>
        <dbReference type="Proteomes" id="UP001197378"/>
    </source>
</evidence>
<feature type="signal peptide" evidence="1">
    <location>
        <begin position="1"/>
        <end position="20"/>
    </location>
</feature>
<evidence type="ECO:0000256" key="1">
    <source>
        <dbReference type="SAM" id="SignalP"/>
    </source>
</evidence>
<keyword evidence="4" id="KW-1185">Reference proteome</keyword>
<dbReference type="Pfam" id="PF07007">
    <property type="entry name" value="LprI"/>
    <property type="match status" value="1"/>
</dbReference>
<dbReference type="InterPro" id="IPR009739">
    <property type="entry name" value="LprI-like_N"/>
</dbReference>
<dbReference type="Gene3D" id="1.20.1270.180">
    <property type="match status" value="1"/>
</dbReference>
<dbReference type="RefSeq" id="WP_215872953.1">
    <property type="nucleotide sequence ID" value="NZ_JAAXYO010000153.1"/>
</dbReference>
<dbReference type="AlphaFoldDB" id="A0AAE2YQU7"/>
<organism evidence="3 4">
    <name type="scientific">Igneacidithiobacillus copahuensis</name>
    <dbReference type="NCBI Taxonomy" id="2724909"/>
    <lineage>
        <taxon>Bacteria</taxon>
        <taxon>Pseudomonadati</taxon>
        <taxon>Pseudomonadota</taxon>
        <taxon>Acidithiobacillia</taxon>
        <taxon>Acidithiobacillales</taxon>
        <taxon>Acidithiobacillaceae</taxon>
        <taxon>Igneacidithiobacillus</taxon>
    </lineage>
</organism>
<feature type="domain" description="Lysozyme inhibitor LprI-like N-terminal" evidence="2">
    <location>
        <begin position="265"/>
        <end position="340"/>
    </location>
</feature>
<proteinExistence type="predicted"/>
<dbReference type="GO" id="GO:0005576">
    <property type="term" value="C:extracellular region"/>
    <property type="evidence" value="ECO:0007669"/>
    <property type="project" value="TreeGrafter"/>
</dbReference>
<dbReference type="EMBL" id="JAAXYO010000153">
    <property type="protein sequence ID" value="MBU2788560.1"/>
    <property type="molecule type" value="Genomic_DNA"/>
</dbReference>
<dbReference type="PANTHER" id="PTHR37549:SF1">
    <property type="entry name" value="LIPOPROTEIN LPRI"/>
    <property type="match status" value="1"/>
</dbReference>
<keyword evidence="1" id="KW-0732">Signal</keyword>
<reference evidence="3" key="1">
    <citation type="journal article" date="2021" name="ISME J.">
        <title>Genomic evolution of the class Acidithiobacillia: deep-branching Proteobacteria living in extreme acidic conditions.</title>
        <authorList>
            <person name="Moya-Beltran A."/>
            <person name="Beard S."/>
            <person name="Rojas-Villalobos C."/>
            <person name="Issotta F."/>
            <person name="Gallardo Y."/>
            <person name="Ulloa R."/>
            <person name="Giaveno A."/>
            <person name="Degli Esposti M."/>
            <person name="Johnson D.B."/>
            <person name="Quatrini R."/>
        </authorList>
    </citation>
    <scope>NUCLEOTIDE SEQUENCE</scope>
    <source>
        <strain evidence="3">VAN18-1</strain>
    </source>
</reference>
<name>A0AAE2YQU7_9PROT</name>
<accession>A0AAE2YQU7</accession>
<evidence type="ECO:0000313" key="3">
    <source>
        <dbReference type="EMBL" id="MBU2788560.1"/>
    </source>
</evidence>
<dbReference type="PANTHER" id="PTHR37549">
    <property type="entry name" value="LIPOPROTEIN LPRI"/>
    <property type="match status" value="1"/>
</dbReference>
<evidence type="ECO:0000259" key="2">
    <source>
        <dbReference type="Pfam" id="PF07007"/>
    </source>
</evidence>
<gene>
    <name evidence="3" type="ORF">HFQ13_10180</name>
</gene>